<reference evidence="1" key="1">
    <citation type="submission" date="2017-07" db="EMBL/GenBank/DDBJ databases">
        <authorList>
            <person name="Sun Z.S."/>
            <person name="Albrecht U."/>
            <person name="Echele G."/>
            <person name="Lee C.C."/>
        </authorList>
    </citation>
    <scope>NUCLEOTIDE SEQUENCE</scope>
    <source>
        <strain evidence="1">UFG-1</strain>
        <tissue evidence="1">Leaf</tissue>
    </source>
</reference>
<organism evidence="1 3">
    <name type="scientific">Handroanthus impetiginosus</name>
    <dbReference type="NCBI Taxonomy" id="429701"/>
    <lineage>
        <taxon>Eukaryota</taxon>
        <taxon>Viridiplantae</taxon>
        <taxon>Streptophyta</taxon>
        <taxon>Embryophyta</taxon>
        <taxon>Tracheophyta</taxon>
        <taxon>Spermatophyta</taxon>
        <taxon>Magnoliopsida</taxon>
        <taxon>eudicotyledons</taxon>
        <taxon>Gunneridae</taxon>
        <taxon>Pentapetalae</taxon>
        <taxon>asterids</taxon>
        <taxon>lamiids</taxon>
        <taxon>Lamiales</taxon>
        <taxon>Bignoniaceae</taxon>
        <taxon>Crescentiina</taxon>
        <taxon>Tabebuia alliance</taxon>
        <taxon>Handroanthus</taxon>
    </lineage>
</organism>
<reference evidence="1" key="3">
    <citation type="journal article" date="2018" name="Gigascience">
        <title>Genome assembly of the pink ipe (Handroanthus impetiginosus, Bignoniaceae), a highly-valued ecologically keystone neotropical timber forest tree.</title>
        <authorList>
            <person name="Silva-Junior O.B."/>
            <person name="Novaes E."/>
            <person name="Grattapaglia D."/>
            <person name="Collevatti R.G."/>
        </authorList>
    </citation>
    <scope>NUCLEOTIDE SEQUENCE [LARGE SCALE GENOMIC DNA]</scope>
    <source>
        <strain evidence="1">UFG-1</strain>
        <tissue evidence="1">Leaf</tissue>
    </source>
</reference>
<dbReference type="EMBL" id="NKXS01001847">
    <property type="protein sequence ID" value="PIN16532.1"/>
    <property type="molecule type" value="Genomic_DNA"/>
</dbReference>
<evidence type="ECO:0000313" key="2">
    <source>
        <dbReference type="EMBL" id="PIN16536.1"/>
    </source>
</evidence>
<evidence type="ECO:0000313" key="3">
    <source>
        <dbReference type="Proteomes" id="UP000231279"/>
    </source>
</evidence>
<accession>A0A2G9HG81</accession>
<dbReference type="PANTHER" id="PTHR36391:SF1">
    <property type="entry name" value="FURRY"/>
    <property type="match status" value="1"/>
</dbReference>
<evidence type="ECO:0000313" key="1">
    <source>
        <dbReference type="EMBL" id="PIN16532.1"/>
    </source>
</evidence>
<comment type="caution">
    <text evidence="1">The sequence shown here is derived from an EMBL/GenBank/DDBJ whole genome shotgun (WGS) entry which is preliminary data.</text>
</comment>
<gene>
    <name evidence="2" type="ORF">CDL12_10813</name>
    <name evidence="1" type="ORF">CDL12_10814</name>
</gene>
<protein>
    <submittedName>
        <fullName evidence="1">Uncharacterized protein</fullName>
    </submittedName>
</protein>
<sequence>MASVAESLIQTLCCYTKKPWEITRPAFSPEYCLAIPKAMDHHAHVSLPKSVFDIKYLAQDQFCNRHPIKCAILKKVDLEKMMKENTFDLSDFLMLYLNTKVVENNNAVSGNKLLGL</sequence>
<proteinExistence type="predicted"/>
<dbReference type="Proteomes" id="UP000231279">
    <property type="component" value="Unassembled WGS sequence"/>
</dbReference>
<dbReference type="STRING" id="429701.A0A2G9HG81"/>
<reference evidence="3" key="2">
    <citation type="journal article" date="2018" name="Gigascience">
        <title>Genome assembly of the Pink Ipe (Handroanthus impetiginosus, Bignoniaceae), a highly valued, ecologically keystone Neotropical timber forest tree.</title>
        <authorList>
            <person name="Silva-Junior O.B."/>
            <person name="Grattapaglia D."/>
            <person name="Novaes E."/>
            <person name="Collevatti R.G."/>
        </authorList>
    </citation>
    <scope>NUCLEOTIDE SEQUENCE [LARGE SCALE GENOMIC DNA]</scope>
    <source>
        <strain evidence="3">cv. UFG-1</strain>
    </source>
</reference>
<dbReference type="EMBL" id="NKXS01001846">
    <property type="protein sequence ID" value="PIN16536.1"/>
    <property type="molecule type" value="Genomic_DNA"/>
</dbReference>
<dbReference type="AlphaFoldDB" id="A0A2G9HG81"/>
<dbReference type="PANTHER" id="PTHR36391">
    <property type="entry name" value="FURRY"/>
    <property type="match status" value="1"/>
</dbReference>
<dbReference type="OrthoDB" id="1904516at2759"/>
<name>A0A2G9HG81_9LAMI</name>
<keyword evidence="3" id="KW-1185">Reference proteome</keyword>